<accession>A0ABN0AZV7</accession>
<dbReference type="EMBL" id="AEDQ01000020">
    <property type="protein sequence ID" value="EFL44066.1"/>
    <property type="molecule type" value="Genomic_DNA"/>
</dbReference>
<dbReference type="CDD" id="cd24050">
    <property type="entry name" value="ASKHA_NBD_ANMK"/>
    <property type="match status" value="1"/>
</dbReference>
<protein>
    <recommendedName>
        <fullName evidence="1">Anhydro-N-acetylmuramic acid kinase</fullName>
        <ecNumber evidence="1">2.7.1.170</ecNumber>
    </recommendedName>
    <alternativeName>
        <fullName evidence="1">AnhMurNAc kinase</fullName>
    </alternativeName>
</protein>
<keyword evidence="1" id="KW-0547">Nucleotide-binding</keyword>
<comment type="similarity">
    <text evidence="1">Belongs to the anhydro-N-acetylmuramic acid kinase family.</text>
</comment>
<sequence length="427" mass="44708">MVAIGLMSGTSLDGVDAALVSITGVGTHTSVSLKHFITYPMPSATKQRILRACNNAATTSDIAQLSCELGLLFAQAACAVCNEAQVAMSQVSYIASHGQTVWHEPHNRACAPQCAGQPGEHTTYSTTLQLGDSATIAYHTGCRVISNFRTMDIAAGGQGAPLVPYSEFVLYCSNTSSRVLLNIGGISNLTCIPCKGQLSDVFAFDCGPGNMMIDEACRELLGCEFDANGAFAQRGSLIEPLYRELTSHPYFKEPIPKSTGREQFGAPFVRELLARYSNEAPYNIVHTLAKVTVYGIADSYTRFVAPTLPSAPAELIVAGGGAHNTFLMHELARALPDVRVVTQDELGYSSDAKEAIAFAILGNETLNNKPSNVPAATGAVSPQILGEITPAPYASAAAVPTADTAATFAAPASMHAAVSAPAAGSLD</sequence>
<dbReference type="InterPro" id="IPR043129">
    <property type="entry name" value="ATPase_NBD"/>
</dbReference>
<dbReference type="Pfam" id="PF03702">
    <property type="entry name" value="AnmK"/>
    <property type="match status" value="1"/>
</dbReference>
<keyword evidence="1" id="KW-0119">Carbohydrate metabolism</keyword>
<keyword evidence="1 2" id="KW-0418">Kinase</keyword>
<keyword evidence="3" id="KW-1185">Reference proteome</keyword>
<dbReference type="NCBIfam" id="NF007142">
    <property type="entry name" value="PRK09585.2-1"/>
    <property type="match status" value="1"/>
</dbReference>
<dbReference type="Proteomes" id="UP000004431">
    <property type="component" value="Unassembled WGS sequence"/>
</dbReference>
<dbReference type="NCBIfam" id="NF007148">
    <property type="entry name" value="PRK09585.3-2"/>
    <property type="match status" value="1"/>
</dbReference>
<comment type="function">
    <text evidence="1">Catalyzes the specific phosphorylation of 1,6-anhydro-N-acetylmuramic acid (anhMurNAc) with the simultaneous cleavage of the 1,6-anhydro ring, generating MurNAc-6-P. Is required for the utilization of anhMurNAc either imported from the medium or derived from its own cell wall murein, and thus plays a role in cell wall recycling.</text>
</comment>
<comment type="pathway">
    <text evidence="1">Cell wall biogenesis; peptidoglycan recycling.</text>
</comment>
<dbReference type="InterPro" id="IPR005338">
    <property type="entry name" value="Anhydro_N_Ac-Mur_kinase"/>
</dbReference>
<evidence type="ECO:0000313" key="2">
    <source>
        <dbReference type="EMBL" id="EFL44066.1"/>
    </source>
</evidence>
<dbReference type="RefSeq" id="WP_006304224.1">
    <property type="nucleotide sequence ID" value="NZ_AEDQ01000020.1"/>
</dbReference>
<feature type="binding site" evidence="1">
    <location>
        <begin position="9"/>
        <end position="16"/>
    </location>
    <ligand>
        <name>ATP</name>
        <dbReference type="ChEBI" id="CHEBI:30616"/>
    </ligand>
</feature>
<name>A0ABN0AZV7_9ACTN</name>
<comment type="caution">
    <text evidence="2">The sequence shown here is derived from an EMBL/GenBank/DDBJ whole genome shotgun (WGS) entry which is preliminary data.</text>
</comment>
<dbReference type="PANTHER" id="PTHR30605:SF0">
    <property type="entry name" value="ANHYDRO-N-ACETYLMURAMIC ACID KINASE"/>
    <property type="match status" value="1"/>
</dbReference>
<keyword evidence="1 2" id="KW-0808">Transferase</keyword>
<comment type="catalytic activity">
    <reaction evidence="1">
        <text>1,6-anhydro-N-acetyl-beta-muramate + ATP + H2O = N-acetyl-D-muramate 6-phosphate + ADP + H(+)</text>
        <dbReference type="Rhea" id="RHEA:24952"/>
        <dbReference type="ChEBI" id="CHEBI:15377"/>
        <dbReference type="ChEBI" id="CHEBI:15378"/>
        <dbReference type="ChEBI" id="CHEBI:30616"/>
        <dbReference type="ChEBI" id="CHEBI:58690"/>
        <dbReference type="ChEBI" id="CHEBI:58722"/>
        <dbReference type="ChEBI" id="CHEBI:456216"/>
        <dbReference type="EC" id="2.7.1.170"/>
    </reaction>
</comment>
<dbReference type="GO" id="GO:0016301">
    <property type="term" value="F:kinase activity"/>
    <property type="evidence" value="ECO:0007669"/>
    <property type="project" value="UniProtKB-KW"/>
</dbReference>
<dbReference type="EC" id="2.7.1.170" evidence="1"/>
<organism evidence="2 3">
    <name type="scientific">Fannyhessea vaginae PB189-T1-4</name>
    <dbReference type="NCBI Taxonomy" id="866774"/>
    <lineage>
        <taxon>Bacteria</taxon>
        <taxon>Bacillati</taxon>
        <taxon>Actinomycetota</taxon>
        <taxon>Coriobacteriia</taxon>
        <taxon>Coriobacteriales</taxon>
        <taxon>Atopobiaceae</taxon>
        <taxon>Fannyhessea</taxon>
    </lineage>
</organism>
<keyword evidence="1" id="KW-0067">ATP-binding</keyword>
<dbReference type="Gene3D" id="3.30.420.40">
    <property type="match status" value="2"/>
</dbReference>
<dbReference type="SUPFAM" id="SSF53067">
    <property type="entry name" value="Actin-like ATPase domain"/>
    <property type="match status" value="1"/>
</dbReference>
<comment type="pathway">
    <text evidence="1">Amino-sugar metabolism; 1,6-anhydro-N-acetylmuramate degradation.</text>
</comment>
<gene>
    <name evidence="1 2" type="primary">anmK</name>
    <name evidence="2" type="ORF">HMPREF9248_0345</name>
</gene>
<dbReference type="HAMAP" id="MF_01270">
    <property type="entry name" value="AnhMurNAc_kinase"/>
    <property type="match status" value="1"/>
</dbReference>
<reference evidence="2 3" key="1">
    <citation type="submission" date="2010-08" db="EMBL/GenBank/DDBJ databases">
        <authorList>
            <person name="Durkin A.S."/>
            <person name="Madupu R."/>
            <person name="Torralba M."/>
            <person name="Gillis M."/>
            <person name="Methe B."/>
            <person name="Sutton G."/>
            <person name="Nelson K.E."/>
        </authorList>
    </citation>
    <scope>NUCLEOTIDE SEQUENCE [LARGE SCALE GENOMIC DNA]</scope>
    <source>
        <strain evidence="2 3">PB189-T1-4</strain>
    </source>
</reference>
<proteinExistence type="inferred from homology"/>
<evidence type="ECO:0000313" key="3">
    <source>
        <dbReference type="Proteomes" id="UP000004431"/>
    </source>
</evidence>
<evidence type="ECO:0000256" key="1">
    <source>
        <dbReference type="HAMAP-Rule" id="MF_01270"/>
    </source>
</evidence>
<dbReference type="PANTHER" id="PTHR30605">
    <property type="entry name" value="ANHYDRO-N-ACETYLMURAMIC ACID KINASE"/>
    <property type="match status" value="1"/>
</dbReference>